<keyword evidence="4" id="KW-1185">Reference proteome</keyword>
<dbReference type="Pfam" id="PF00805">
    <property type="entry name" value="Pentapeptide"/>
    <property type="match status" value="1"/>
</dbReference>
<dbReference type="InterPro" id="IPR001646">
    <property type="entry name" value="5peptide_repeat"/>
</dbReference>
<protein>
    <submittedName>
        <fullName evidence="3">Secreted effector protein pipB2</fullName>
    </submittedName>
</protein>
<dbReference type="PANTHER" id="PTHR47485:SF1">
    <property type="entry name" value="THYLAKOID LUMENAL 17.4 KDA PROTEIN, CHLOROPLASTIC"/>
    <property type="match status" value="1"/>
</dbReference>
<reference evidence="3 4" key="1">
    <citation type="submission" date="2015-11" db="EMBL/GenBank/DDBJ databases">
        <title>Genomic analysis of 38 Legionella species identifies large and diverse effector repertoires.</title>
        <authorList>
            <person name="Burstein D."/>
            <person name="Amaro F."/>
            <person name="Zusman T."/>
            <person name="Lifshitz Z."/>
            <person name="Cohen O."/>
            <person name="Gilbert J.A."/>
            <person name="Pupko T."/>
            <person name="Shuman H.A."/>
            <person name="Segal G."/>
        </authorList>
    </citation>
    <scope>NUCLEOTIDE SEQUENCE [LARGE SCALE GENOMIC DNA]</scope>
    <source>
        <strain evidence="3 4">IMVS3376</strain>
    </source>
</reference>
<dbReference type="InterPro" id="IPR001810">
    <property type="entry name" value="F-box_dom"/>
</dbReference>
<dbReference type="SUPFAM" id="SSF141571">
    <property type="entry name" value="Pentapeptide repeat-like"/>
    <property type="match status" value="1"/>
</dbReference>
<gene>
    <name evidence="3" type="primary">pipB2_1</name>
    <name evidence="3" type="ORF">Lste_1750</name>
</gene>
<dbReference type="PATRIC" id="fig|947033.5.peg.1849"/>
<evidence type="ECO:0000313" key="4">
    <source>
        <dbReference type="Proteomes" id="UP000054926"/>
    </source>
</evidence>
<dbReference type="AlphaFoldDB" id="A0A0W0ZHR5"/>
<dbReference type="RefSeq" id="WP_058510667.1">
    <property type="nucleotide sequence ID" value="NZ_LNYY01000019.1"/>
</dbReference>
<dbReference type="EMBL" id="LNYY01000019">
    <property type="protein sequence ID" value="KTD68592.1"/>
    <property type="molecule type" value="Genomic_DNA"/>
</dbReference>
<sequence>MKKNRQFDFREEYFIFFIKERVSKMVHDLRELHAFLDFYGVLSDELSNKSTELLSYKNIHIFLSLKKRIDNPNKFYNQDVFFANIASQKIIDKEQLGKHWADFFLVCQELQTTIVNTFDNRLRFTDKSLNAGDISKPSIEDELCQLITHLYSQIRELKLKTHELIVFLNAYELTEEKTSVSSVIPPHEEHLFFSMPEEVQVSILTHCDIEDLLAAQIASKNLSRVAATAFAVRFKKNPAQVISHLSQIAPKEAYDFVEGYRCTSEYKALKSLVENKMPMSDHEVACYMLTRHHKALPDIEQLINVSNAPYLDEKTRVHLRVLTRLAQKVDKHYLDAKTIRYLQELIQPAQKVDKPYLDDRTREHLYMYAPEVDREKSTALFDLFKTNFPKTYLNLLPFISLMEVDLAGADLSHASLSHFCFGWQDMSAMILFHANLSYADLNSSLLSQANLRQANLLHAILVKACLDNALLEKANLSHANMRNVKLRQANMKQAILRWADLSGAVFEGTLIEGADFTGTNLAYARFINVDMRTIDLSQLNVEWTYLKKVRLVSEAALEDPEKLEDFFNSFEKNLVTHTPGSRMKWRIQMLKDLKRLMIPSALKPETKMLFLKKILAHYPPETFSSTIFIKKHPFKYLFEQFELTQVDHSMEEVERPLQDEVISILDELQYRIDNSSSGMRISLLDLEDRFAQCFSQVPKLTNVNQICQLSSHHFFLLQLIYFINAHNSVLNPYLVNYPQNNLGGPRDPKHYASQIFDGQLFDIEQLQTIQPEELETYLYGDEDFVINRYGSLSLNRVKLGGLLFGYYPYKKGTCSSVEIIDFQNRRLKFVFNFLMGQCPLLPIEMYFPLNVFGDFGRRATFDAKDIFDMRAGLELRASITYYIFATQKGTIPDLIPIKRIVPRPENKNTEACINARDDKDDIPLLGENRYGLYHRKESNDSRLLVAEKMLCVLT</sequence>
<dbReference type="OrthoDB" id="5630356at2"/>
<organism evidence="3 4">
    <name type="scientific">Legionella steelei</name>
    <dbReference type="NCBI Taxonomy" id="947033"/>
    <lineage>
        <taxon>Bacteria</taxon>
        <taxon>Pseudomonadati</taxon>
        <taxon>Pseudomonadota</taxon>
        <taxon>Gammaproteobacteria</taxon>
        <taxon>Legionellales</taxon>
        <taxon>Legionellaceae</taxon>
        <taxon>Legionella</taxon>
    </lineage>
</organism>
<dbReference type="Gene3D" id="2.160.20.80">
    <property type="entry name" value="E3 ubiquitin-protein ligase SopA"/>
    <property type="match status" value="1"/>
</dbReference>
<keyword evidence="1" id="KW-0677">Repeat</keyword>
<name>A0A0W0ZHR5_9GAMM</name>
<feature type="domain" description="F-box" evidence="2">
    <location>
        <begin position="189"/>
        <end position="237"/>
    </location>
</feature>
<dbReference type="PANTHER" id="PTHR47485">
    <property type="entry name" value="THYLAKOID LUMENAL 17.4 KDA PROTEIN, CHLOROPLASTIC"/>
    <property type="match status" value="1"/>
</dbReference>
<comment type="caution">
    <text evidence="3">The sequence shown here is derived from an EMBL/GenBank/DDBJ whole genome shotgun (WGS) entry which is preliminary data.</text>
</comment>
<proteinExistence type="predicted"/>
<accession>A0A0W0ZHR5</accession>
<dbReference type="STRING" id="947033.Lste_1750"/>
<evidence type="ECO:0000313" key="3">
    <source>
        <dbReference type="EMBL" id="KTD68592.1"/>
    </source>
</evidence>
<dbReference type="Proteomes" id="UP000054926">
    <property type="component" value="Unassembled WGS sequence"/>
</dbReference>
<dbReference type="PROSITE" id="PS50181">
    <property type="entry name" value="FBOX"/>
    <property type="match status" value="1"/>
</dbReference>
<evidence type="ECO:0000259" key="2">
    <source>
        <dbReference type="PROSITE" id="PS50181"/>
    </source>
</evidence>
<evidence type="ECO:0000256" key="1">
    <source>
        <dbReference type="ARBA" id="ARBA00022737"/>
    </source>
</evidence>